<dbReference type="PIRSF" id="PIRSF004681">
    <property type="entry name" value="UCP004681"/>
    <property type="match status" value="1"/>
</dbReference>
<dbReference type="SUPFAM" id="SSF111038">
    <property type="entry name" value="YjbQ-like"/>
    <property type="match status" value="1"/>
</dbReference>
<dbReference type="AlphaFoldDB" id="A0A179BQ49"/>
<reference evidence="2 3" key="1">
    <citation type="submission" date="2016-04" db="EMBL/GenBank/DDBJ databases">
        <title>Acidithiobacillus ferrooxidans genome sequencing and assembly.</title>
        <authorList>
            <person name="Zhou Z."/>
        </authorList>
    </citation>
    <scope>NUCLEOTIDE SEQUENCE [LARGE SCALE GENOMIC DNA]</scope>
    <source>
        <strain evidence="2 3">BY0502</strain>
    </source>
</reference>
<dbReference type="PANTHER" id="PTHR30615:SF8">
    <property type="entry name" value="UPF0047 PROTEIN C4A8.02C"/>
    <property type="match status" value="1"/>
</dbReference>
<dbReference type="InterPro" id="IPR001602">
    <property type="entry name" value="UPF0047_YjbQ-like"/>
</dbReference>
<comment type="similarity">
    <text evidence="1">Belongs to the UPF0047 family.</text>
</comment>
<accession>A0A179BQ49</accession>
<sequence length="143" mass="16290">MRHCSHEWQVNNGGRGLYELTQKLQAWLREVDAWAGWANLFVPHTSASLLLQENADPDVRADILDYFARLVPDGDPDFRHRNEGTDDMSAHLRSVLTQNSLIIPVREGRAALGGWQGVFLFEHRVRPISRRVLVSFQGVMEEG</sequence>
<evidence type="ECO:0000313" key="3">
    <source>
        <dbReference type="Proteomes" id="UP000078302"/>
    </source>
</evidence>
<organism evidence="2 3">
    <name type="scientific">Acidithiobacillus ferrooxidans</name>
    <name type="common">Thiobacillus ferrooxidans</name>
    <dbReference type="NCBI Taxonomy" id="920"/>
    <lineage>
        <taxon>Bacteria</taxon>
        <taxon>Pseudomonadati</taxon>
        <taxon>Pseudomonadota</taxon>
        <taxon>Acidithiobacillia</taxon>
        <taxon>Acidithiobacillales</taxon>
        <taxon>Acidithiobacillaceae</taxon>
        <taxon>Acidithiobacillus</taxon>
    </lineage>
</organism>
<name>A0A179BQ49_ACIFR</name>
<dbReference type="InterPro" id="IPR035917">
    <property type="entry name" value="YjbQ-like_sf"/>
</dbReference>
<dbReference type="EMBL" id="LVXZ01000011">
    <property type="protein sequence ID" value="OAP93403.1"/>
    <property type="molecule type" value="Genomic_DNA"/>
</dbReference>
<proteinExistence type="inferred from homology"/>
<evidence type="ECO:0008006" key="4">
    <source>
        <dbReference type="Google" id="ProtNLM"/>
    </source>
</evidence>
<comment type="caution">
    <text evidence="2">The sequence shown here is derived from an EMBL/GenBank/DDBJ whole genome shotgun (WGS) entry which is preliminary data.</text>
</comment>
<keyword evidence="3" id="KW-1185">Reference proteome</keyword>
<dbReference type="Pfam" id="PF01894">
    <property type="entry name" value="YjbQ"/>
    <property type="match status" value="1"/>
</dbReference>
<evidence type="ECO:0000313" key="2">
    <source>
        <dbReference type="EMBL" id="OAP93403.1"/>
    </source>
</evidence>
<evidence type="ECO:0000256" key="1">
    <source>
        <dbReference type="ARBA" id="ARBA00005534"/>
    </source>
</evidence>
<dbReference type="GeneID" id="89663354"/>
<dbReference type="OrthoDB" id="9801725at2"/>
<protein>
    <recommendedName>
        <fullName evidence="4">YjbQ family protein</fullName>
    </recommendedName>
</protein>
<dbReference type="PANTHER" id="PTHR30615">
    <property type="entry name" value="UNCHARACTERIZED PROTEIN YJBQ-RELATED"/>
    <property type="match status" value="1"/>
</dbReference>
<dbReference type="NCBIfam" id="TIGR00149">
    <property type="entry name" value="TIGR00149_YjbQ"/>
    <property type="match status" value="1"/>
</dbReference>
<dbReference type="Gene3D" id="2.60.120.460">
    <property type="entry name" value="YjbQ-like"/>
    <property type="match status" value="1"/>
</dbReference>
<dbReference type="Proteomes" id="UP000078302">
    <property type="component" value="Unassembled WGS sequence"/>
</dbReference>
<dbReference type="RefSeq" id="WP_064217768.1">
    <property type="nucleotide sequence ID" value="NZ_LVXZ01000011.1"/>
</dbReference>
<gene>
    <name evidence="2" type="ORF">A4H96_00560</name>
</gene>